<organism evidence="1">
    <name type="scientific">Candidatus Kentrum sp. MB</name>
    <dbReference type="NCBI Taxonomy" id="2138164"/>
    <lineage>
        <taxon>Bacteria</taxon>
        <taxon>Pseudomonadati</taxon>
        <taxon>Pseudomonadota</taxon>
        <taxon>Gammaproteobacteria</taxon>
        <taxon>Candidatus Kentrum</taxon>
    </lineage>
</organism>
<dbReference type="EMBL" id="CAADFQ010000113">
    <property type="protein sequence ID" value="VFK35343.1"/>
    <property type="molecule type" value="Genomic_DNA"/>
</dbReference>
<evidence type="ECO:0000313" key="3">
    <source>
        <dbReference type="EMBL" id="VFK77233.1"/>
    </source>
</evidence>
<sequence length="116" mass="13199">MPHHLILARSEPTANALGAWLELLGEKPLVLDDDPRCIVWPESIDHTTLIDAYDALCERIKETARAGMDTISLNRVTVLVDSVDLSDTLFFVKLYLLWNRFTSKAYTWFGFPGGYR</sequence>
<evidence type="ECO:0000313" key="2">
    <source>
        <dbReference type="EMBL" id="VFK35343.1"/>
    </source>
</evidence>
<dbReference type="AlphaFoldDB" id="A0A450XWS6"/>
<dbReference type="EMBL" id="CAADFO010000179">
    <property type="protein sequence ID" value="VFK33730.1"/>
    <property type="molecule type" value="Genomic_DNA"/>
</dbReference>
<accession>A0A450XWS6</accession>
<gene>
    <name evidence="1" type="ORF">BECKMB1821G_GA0114241_11791</name>
    <name evidence="3" type="ORF">BECKMB1821H_GA0114242_11131</name>
    <name evidence="2" type="ORF">BECKMB1821I_GA0114274_11131</name>
</gene>
<evidence type="ECO:0000313" key="1">
    <source>
        <dbReference type="EMBL" id="VFK33730.1"/>
    </source>
</evidence>
<proteinExistence type="predicted"/>
<reference evidence="1" key="1">
    <citation type="submission" date="2019-02" db="EMBL/GenBank/DDBJ databases">
        <authorList>
            <person name="Gruber-Vodicka R. H."/>
            <person name="Seah K. B. B."/>
        </authorList>
    </citation>
    <scope>NUCLEOTIDE SEQUENCE</scope>
    <source>
        <strain evidence="1">BECK_BZ197</strain>
        <strain evidence="3">BECK_BZ198</strain>
        <strain evidence="2">BECK_BZ199</strain>
    </source>
</reference>
<dbReference type="EMBL" id="CAADGH010000113">
    <property type="protein sequence ID" value="VFK77233.1"/>
    <property type="molecule type" value="Genomic_DNA"/>
</dbReference>
<name>A0A450XWS6_9GAMM</name>
<protein>
    <submittedName>
        <fullName evidence="1">Uncharacterized protein</fullName>
    </submittedName>
</protein>